<dbReference type="OrthoDB" id="2800503at2759"/>
<reference evidence="2" key="2">
    <citation type="submission" date="2015-01" db="EMBL/GenBank/DDBJ databases">
        <title>Evolutionary Origins and Diversification of the Mycorrhizal Mutualists.</title>
        <authorList>
            <consortium name="DOE Joint Genome Institute"/>
            <consortium name="Mycorrhizal Genomics Consortium"/>
            <person name="Kohler A."/>
            <person name="Kuo A."/>
            <person name="Nagy L.G."/>
            <person name="Floudas D."/>
            <person name="Copeland A."/>
            <person name="Barry K.W."/>
            <person name="Cichocki N."/>
            <person name="Veneault-Fourrey C."/>
            <person name="LaButti K."/>
            <person name="Lindquist E.A."/>
            <person name="Lipzen A."/>
            <person name="Lundell T."/>
            <person name="Morin E."/>
            <person name="Murat C."/>
            <person name="Riley R."/>
            <person name="Ohm R."/>
            <person name="Sun H."/>
            <person name="Tunlid A."/>
            <person name="Henrissat B."/>
            <person name="Grigoriev I.V."/>
            <person name="Hibbett D.S."/>
            <person name="Martin F."/>
        </authorList>
    </citation>
    <scope>NUCLEOTIDE SEQUENCE [LARGE SCALE GENOMIC DNA]</scope>
    <source>
        <strain evidence="2">Marx 270</strain>
    </source>
</reference>
<sequence>MSNPTQLGKTTRSSGLSLDKIINDPEAEIKDAATARTFLDQLYTIQGEPTTPEHISHTLFYISQTKGVNNTLCSAIHAMAYLVRELATSELTESIITAVSSKIENSVVAVISLQVANILSAAENLEKTNKNTRTTNDNTIKRIELITISPSHVDTPQLESHVKNLIEEMDAHAAIKEWQLLIDPDSNHPLLNNAATREATIDLIKQALETIDWVNSPNMQLKSIARLHNNGILLKFSNQEAVVWIKSLANKKAFLERLGGEVMIKDRHFNIVIPFLPITTETDKPETLCKMENKNNIPQGSITRIKWIKDPAKCTPGQHIAHTLASITSPEIANQLLRDVLYWGLDRFCPHKDKREPVRCLRCQ</sequence>
<dbReference type="STRING" id="870435.A0A0C3P0B7"/>
<keyword evidence="2" id="KW-1185">Reference proteome</keyword>
<protein>
    <submittedName>
        <fullName evidence="1">Uncharacterized protein</fullName>
    </submittedName>
</protein>
<gene>
    <name evidence="1" type="ORF">M404DRAFT_151551</name>
</gene>
<dbReference type="AlphaFoldDB" id="A0A0C3P0B7"/>
<accession>A0A0C3P0B7</accession>
<dbReference type="InParanoid" id="A0A0C3P0B7"/>
<reference evidence="1 2" key="1">
    <citation type="submission" date="2014-04" db="EMBL/GenBank/DDBJ databases">
        <authorList>
            <consortium name="DOE Joint Genome Institute"/>
            <person name="Kuo A."/>
            <person name="Kohler A."/>
            <person name="Costa M.D."/>
            <person name="Nagy L.G."/>
            <person name="Floudas D."/>
            <person name="Copeland A."/>
            <person name="Barry K.W."/>
            <person name="Cichocki N."/>
            <person name="Veneault-Fourrey C."/>
            <person name="LaButti K."/>
            <person name="Lindquist E.A."/>
            <person name="Lipzen A."/>
            <person name="Lundell T."/>
            <person name="Morin E."/>
            <person name="Murat C."/>
            <person name="Sun H."/>
            <person name="Tunlid A."/>
            <person name="Henrissat B."/>
            <person name="Grigoriev I.V."/>
            <person name="Hibbett D.S."/>
            <person name="Martin F."/>
            <person name="Nordberg H.P."/>
            <person name="Cantor M.N."/>
            <person name="Hua S.X."/>
        </authorList>
    </citation>
    <scope>NUCLEOTIDE SEQUENCE [LARGE SCALE GENOMIC DNA]</scope>
    <source>
        <strain evidence="1 2">Marx 270</strain>
    </source>
</reference>
<proteinExistence type="predicted"/>
<evidence type="ECO:0000313" key="1">
    <source>
        <dbReference type="EMBL" id="KIO00951.1"/>
    </source>
</evidence>
<dbReference type="HOGENOM" id="CLU_031133_1_0_1"/>
<dbReference type="EMBL" id="KN831992">
    <property type="protein sequence ID" value="KIO00951.1"/>
    <property type="molecule type" value="Genomic_DNA"/>
</dbReference>
<evidence type="ECO:0000313" key="2">
    <source>
        <dbReference type="Proteomes" id="UP000054217"/>
    </source>
</evidence>
<dbReference type="Proteomes" id="UP000054217">
    <property type="component" value="Unassembled WGS sequence"/>
</dbReference>
<organism evidence="1 2">
    <name type="scientific">Pisolithus tinctorius Marx 270</name>
    <dbReference type="NCBI Taxonomy" id="870435"/>
    <lineage>
        <taxon>Eukaryota</taxon>
        <taxon>Fungi</taxon>
        <taxon>Dikarya</taxon>
        <taxon>Basidiomycota</taxon>
        <taxon>Agaricomycotina</taxon>
        <taxon>Agaricomycetes</taxon>
        <taxon>Agaricomycetidae</taxon>
        <taxon>Boletales</taxon>
        <taxon>Sclerodermatineae</taxon>
        <taxon>Pisolithaceae</taxon>
        <taxon>Pisolithus</taxon>
    </lineage>
</organism>
<name>A0A0C3P0B7_PISTI</name>